<name>A0A1M6H2H0_9BACT</name>
<keyword evidence="2" id="KW-0812">Transmembrane</keyword>
<accession>A0A1M6H2H0</accession>
<keyword evidence="4" id="KW-1185">Reference proteome</keyword>
<dbReference type="InParanoid" id="A0A1M6H2H0"/>
<evidence type="ECO:0000313" key="3">
    <source>
        <dbReference type="EMBL" id="SHJ16418.1"/>
    </source>
</evidence>
<organism evidence="3 4">
    <name type="scientific">Rubritalea squalenifaciens DSM 18772</name>
    <dbReference type="NCBI Taxonomy" id="1123071"/>
    <lineage>
        <taxon>Bacteria</taxon>
        <taxon>Pseudomonadati</taxon>
        <taxon>Verrucomicrobiota</taxon>
        <taxon>Verrucomicrobiia</taxon>
        <taxon>Verrucomicrobiales</taxon>
        <taxon>Rubritaleaceae</taxon>
        <taxon>Rubritalea</taxon>
    </lineage>
</organism>
<reference evidence="3 4" key="1">
    <citation type="submission" date="2016-11" db="EMBL/GenBank/DDBJ databases">
        <authorList>
            <person name="Jaros S."/>
            <person name="Januszkiewicz K."/>
            <person name="Wedrychowicz H."/>
        </authorList>
    </citation>
    <scope>NUCLEOTIDE SEQUENCE [LARGE SCALE GENOMIC DNA]</scope>
    <source>
        <strain evidence="3 4">DSM 18772</strain>
    </source>
</reference>
<evidence type="ECO:0000313" key="4">
    <source>
        <dbReference type="Proteomes" id="UP000184510"/>
    </source>
</evidence>
<dbReference type="EMBL" id="FQYR01000003">
    <property type="protein sequence ID" value="SHJ16418.1"/>
    <property type="molecule type" value="Genomic_DNA"/>
</dbReference>
<dbReference type="Proteomes" id="UP000184510">
    <property type="component" value="Unassembled WGS sequence"/>
</dbReference>
<keyword evidence="2" id="KW-1133">Transmembrane helix</keyword>
<dbReference type="STRING" id="1123071.SAMN02745181_1345"/>
<feature type="coiled-coil region" evidence="1">
    <location>
        <begin position="33"/>
        <end position="157"/>
    </location>
</feature>
<protein>
    <submittedName>
        <fullName evidence="3">Uncharacterized protein</fullName>
    </submittedName>
</protein>
<keyword evidence="1" id="KW-0175">Coiled coil</keyword>
<dbReference type="RefSeq" id="WP_143158718.1">
    <property type="nucleotide sequence ID" value="NZ_FQYR01000003.1"/>
</dbReference>
<evidence type="ECO:0000256" key="2">
    <source>
        <dbReference type="SAM" id="Phobius"/>
    </source>
</evidence>
<evidence type="ECO:0000256" key="1">
    <source>
        <dbReference type="SAM" id="Coils"/>
    </source>
</evidence>
<feature type="transmembrane region" description="Helical" evidence="2">
    <location>
        <begin position="191"/>
        <end position="210"/>
    </location>
</feature>
<gene>
    <name evidence="3" type="ORF">SAMN02745181_1345</name>
</gene>
<dbReference type="AlphaFoldDB" id="A0A1M6H2H0"/>
<dbReference type="OrthoDB" id="9835209at2"/>
<keyword evidence="2" id="KW-0472">Membrane</keyword>
<sequence>MSRLTETRPQRLKIAETQMEMRTDSASGQSPLSEDFEGKLHAAQIELEKLRQQQESIERQKLELQELNERKEEFIHGQNDISDRLTSALTAIDRELFEMRQEMQDLEQTRQCFAEHQKKIDEISPNNWTREELKNQLDRAISMLDHAEDEYEEAMQHFAGSRRAGVFSAKKKTSISSSGSSEFGASFKQGLAFNLPLIILGLLALAAYWMK</sequence>
<proteinExistence type="predicted"/>